<proteinExistence type="predicted"/>
<feature type="region of interest" description="Disordered" evidence="2">
    <location>
        <begin position="157"/>
        <end position="194"/>
    </location>
</feature>
<evidence type="ECO:0000313" key="3">
    <source>
        <dbReference type="EMBL" id="WOO83267.1"/>
    </source>
</evidence>
<accession>A0AAF0YC61</accession>
<dbReference type="GeneID" id="87809969"/>
<gene>
    <name evidence="3" type="ORF">LOC62_05G006794</name>
</gene>
<organism evidence="3 4">
    <name type="scientific">Vanrija pseudolonga</name>
    <dbReference type="NCBI Taxonomy" id="143232"/>
    <lineage>
        <taxon>Eukaryota</taxon>
        <taxon>Fungi</taxon>
        <taxon>Dikarya</taxon>
        <taxon>Basidiomycota</taxon>
        <taxon>Agaricomycotina</taxon>
        <taxon>Tremellomycetes</taxon>
        <taxon>Trichosporonales</taxon>
        <taxon>Trichosporonaceae</taxon>
        <taxon>Vanrija</taxon>
    </lineage>
</organism>
<evidence type="ECO:0000256" key="1">
    <source>
        <dbReference type="SAM" id="Coils"/>
    </source>
</evidence>
<protein>
    <submittedName>
        <fullName evidence="3">Uncharacterized protein</fullName>
    </submittedName>
</protein>
<keyword evidence="1" id="KW-0175">Coiled coil</keyword>
<feature type="compositionally biased region" description="Basic residues" evidence="2">
    <location>
        <begin position="181"/>
        <end position="190"/>
    </location>
</feature>
<evidence type="ECO:0000256" key="2">
    <source>
        <dbReference type="SAM" id="MobiDB-lite"/>
    </source>
</evidence>
<name>A0AAF0YC61_9TREE</name>
<dbReference type="RefSeq" id="XP_062629293.1">
    <property type="nucleotide sequence ID" value="XM_062773309.1"/>
</dbReference>
<evidence type="ECO:0000313" key="4">
    <source>
        <dbReference type="Proteomes" id="UP000827549"/>
    </source>
</evidence>
<dbReference type="AlphaFoldDB" id="A0AAF0YC61"/>
<sequence>MFPDLPVGYRLTAPEMAQAGFGAPSWRKVSRKHGSYRLVQMYQACRGDQCWIEAPVVAAAGGLFNLTACQRCTKVGGCEVSTVTKGLYVAFTGPNTAVFLNSSTLEPVQEKEAQWEKDADAWGRERNWFQHVLHELAEFKRRVINGEPTVATVSDMDNEADDSLPIQPTELVPMPSFSGTRTKKKKKKSSQRTTTTLALKHELLRFAAMKRKKKVLLAFHRNAMETEKVARRRTEEALERERAARISKEAELAATAEKLAAKESELVQATDQLVAREAEWKQREEEYTATIASRDRELQETNGHLAAFVAWSQAAPAGPQQR</sequence>
<dbReference type="EMBL" id="CP086718">
    <property type="protein sequence ID" value="WOO83267.1"/>
    <property type="molecule type" value="Genomic_DNA"/>
</dbReference>
<reference evidence="3" key="1">
    <citation type="submission" date="2023-10" db="EMBL/GenBank/DDBJ databases">
        <authorList>
            <person name="Noh H."/>
        </authorList>
    </citation>
    <scope>NUCLEOTIDE SEQUENCE</scope>
    <source>
        <strain evidence="3">DUCC4014</strain>
    </source>
</reference>
<keyword evidence="4" id="KW-1185">Reference proteome</keyword>
<feature type="coiled-coil region" evidence="1">
    <location>
        <begin position="252"/>
        <end position="279"/>
    </location>
</feature>
<dbReference type="Proteomes" id="UP000827549">
    <property type="component" value="Chromosome 5"/>
</dbReference>